<comment type="caution">
    <text evidence="1">The sequence shown here is derived from an EMBL/GenBank/DDBJ whole genome shotgun (WGS) entry which is preliminary data.</text>
</comment>
<proteinExistence type="predicted"/>
<accession>A0A0F9BQ57</accession>
<organism evidence="1">
    <name type="scientific">marine sediment metagenome</name>
    <dbReference type="NCBI Taxonomy" id="412755"/>
    <lineage>
        <taxon>unclassified sequences</taxon>
        <taxon>metagenomes</taxon>
        <taxon>ecological metagenomes</taxon>
    </lineage>
</organism>
<reference evidence="1" key="1">
    <citation type="journal article" date="2015" name="Nature">
        <title>Complex archaea that bridge the gap between prokaryotes and eukaryotes.</title>
        <authorList>
            <person name="Spang A."/>
            <person name="Saw J.H."/>
            <person name="Jorgensen S.L."/>
            <person name="Zaremba-Niedzwiedzka K."/>
            <person name="Martijn J."/>
            <person name="Lind A.E."/>
            <person name="van Eijk R."/>
            <person name="Schleper C."/>
            <person name="Guy L."/>
            <person name="Ettema T.J."/>
        </authorList>
    </citation>
    <scope>NUCLEOTIDE SEQUENCE</scope>
</reference>
<gene>
    <name evidence="1" type="ORF">LCGC14_2419480</name>
</gene>
<dbReference type="AlphaFoldDB" id="A0A0F9BQ57"/>
<dbReference type="EMBL" id="LAZR01036749">
    <property type="protein sequence ID" value="KKL24020.1"/>
    <property type="molecule type" value="Genomic_DNA"/>
</dbReference>
<evidence type="ECO:0000313" key="1">
    <source>
        <dbReference type="EMBL" id="KKL24020.1"/>
    </source>
</evidence>
<sequence length="75" mass="8945">MIFDPRGVRVIEATRNLNNLKPYRRKSLKKDAKKLAKKQKDGRFRCTAVPVLNHRIQKSLMGRKRREGELLQTWR</sequence>
<name>A0A0F9BQ57_9ZZZZ</name>
<protein>
    <submittedName>
        <fullName evidence="1">Uncharacterized protein</fullName>
    </submittedName>
</protein>